<dbReference type="OMA" id="AVHHPIC"/>
<feature type="region of interest" description="Disordered" evidence="16">
    <location>
        <begin position="446"/>
        <end position="473"/>
    </location>
</feature>
<evidence type="ECO:0000256" key="15">
    <source>
        <dbReference type="PROSITE-ProRule" id="PRU00059"/>
    </source>
</evidence>
<dbReference type="PROSITE" id="PS51828">
    <property type="entry name" value="PTX_2"/>
    <property type="match status" value="1"/>
</dbReference>
<evidence type="ECO:0000256" key="9">
    <source>
        <dbReference type="ARBA" id="ARBA00023157"/>
    </source>
</evidence>
<feature type="transmembrane region" description="Helical" evidence="17">
    <location>
        <begin position="972"/>
        <end position="993"/>
    </location>
</feature>
<evidence type="ECO:0000256" key="11">
    <source>
        <dbReference type="ARBA" id="ARBA00023180"/>
    </source>
</evidence>
<dbReference type="SMART" id="SM00159">
    <property type="entry name" value="PTX"/>
    <property type="match status" value="1"/>
</dbReference>
<feature type="domain" description="GAIN-B" evidence="20">
    <location>
        <begin position="743"/>
        <end position="924"/>
    </location>
</feature>
<feature type="disulfide bond" evidence="15">
    <location>
        <begin position="92"/>
        <end position="109"/>
    </location>
</feature>
<name>A0A673W669_SALTR</name>
<dbReference type="GO" id="GO:0022011">
    <property type="term" value="P:myelination in peripheral nervous system"/>
    <property type="evidence" value="ECO:0007669"/>
    <property type="project" value="TreeGrafter"/>
</dbReference>
<dbReference type="InterPro" id="IPR057333">
    <property type="entry name" value="SEA_Gpr126"/>
</dbReference>
<dbReference type="FunFam" id="2.60.120.290:FF:000013">
    <property type="entry name" value="Membrane frizzled-related protein"/>
    <property type="match status" value="1"/>
</dbReference>
<dbReference type="Proteomes" id="UP000472277">
    <property type="component" value="Chromosome 1"/>
</dbReference>
<evidence type="ECO:0000256" key="3">
    <source>
        <dbReference type="ARBA" id="ARBA00022475"/>
    </source>
</evidence>
<evidence type="ECO:0000256" key="1">
    <source>
        <dbReference type="ARBA" id="ARBA00004651"/>
    </source>
</evidence>
<keyword evidence="9 15" id="KW-1015">Disulfide bond</keyword>
<keyword evidence="12" id="KW-0807">Transducer</keyword>
<feature type="transmembrane region" description="Helical" evidence="17">
    <location>
        <begin position="999"/>
        <end position="1021"/>
    </location>
</feature>
<dbReference type="GeneTree" id="ENSGT00940000155621"/>
<accession>A0A673W669</accession>
<dbReference type="InterPro" id="IPR000859">
    <property type="entry name" value="CUB_dom"/>
</dbReference>
<feature type="transmembrane region" description="Helical" evidence="17">
    <location>
        <begin position="937"/>
        <end position="960"/>
    </location>
</feature>
<dbReference type="CDD" id="cd00041">
    <property type="entry name" value="CUB"/>
    <property type="match status" value="1"/>
</dbReference>
<dbReference type="InterPro" id="IPR046338">
    <property type="entry name" value="GAIN_dom_sf"/>
</dbReference>
<dbReference type="PROSITE" id="PS01180">
    <property type="entry name" value="CUB"/>
    <property type="match status" value="1"/>
</dbReference>
<dbReference type="GO" id="GO:0007189">
    <property type="term" value="P:adenylate cyclase-activating G protein-coupled receptor signaling pathway"/>
    <property type="evidence" value="ECO:0007669"/>
    <property type="project" value="TreeGrafter"/>
</dbReference>
<evidence type="ECO:0000259" key="19">
    <source>
        <dbReference type="PROSITE" id="PS01180"/>
    </source>
</evidence>
<evidence type="ECO:0000256" key="6">
    <source>
        <dbReference type="ARBA" id="ARBA00022989"/>
    </source>
</evidence>
<dbReference type="InterPro" id="IPR013320">
    <property type="entry name" value="ConA-like_dom_sf"/>
</dbReference>
<dbReference type="PROSITE" id="PS00650">
    <property type="entry name" value="G_PROTEIN_RECEP_F2_2"/>
    <property type="match status" value="1"/>
</dbReference>
<feature type="chain" id="PRO_5025665299" description="Adhesion G-protein coupled receptor G6" evidence="18">
    <location>
        <begin position="34"/>
        <end position="1328"/>
    </location>
</feature>
<dbReference type="InterPro" id="IPR000832">
    <property type="entry name" value="GPCR_2_secretin-like"/>
</dbReference>
<evidence type="ECO:0000256" key="7">
    <source>
        <dbReference type="ARBA" id="ARBA00023040"/>
    </source>
</evidence>
<dbReference type="PROSITE" id="PS50261">
    <property type="entry name" value="G_PROTEIN_RECEP_F2_4"/>
    <property type="match status" value="1"/>
</dbReference>
<dbReference type="Pfam" id="PF01825">
    <property type="entry name" value="GPS"/>
    <property type="match status" value="1"/>
</dbReference>
<dbReference type="SMART" id="SM00042">
    <property type="entry name" value="CUB"/>
    <property type="match status" value="1"/>
</dbReference>
<feature type="domain" description="Pentraxin (PTX)" evidence="22">
    <location>
        <begin position="151"/>
        <end position="347"/>
    </location>
</feature>
<dbReference type="InterPro" id="IPR017983">
    <property type="entry name" value="GPCR_2_secretin-like_CS"/>
</dbReference>
<dbReference type="InterPro" id="IPR036445">
    <property type="entry name" value="GPCR_2_extracell_dom_sf"/>
</dbReference>
<feature type="compositionally biased region" description="Polar residues" evidence="16">
    <location>
        <begin position="1263"/>
        <end position="1276"/>
    </location>
</feature>
<evidence type="ECO:0000256" key="12">
    <source>
        <dbReference type="ARBA" id="ARBA00023224"/>
    </source>
</evidence>
<evidence type="ECO:0000256" key="10">
    <source>
        <dbReference type="ARBA" id="ARBA00023170"/>
    </source>
</evidence>
<evidence type="ECO:0000256" key="17">
    <source>
        <dbReference type="SAM" id="Phobius"/>
    </source>
</evidence>
<feature type="compositionally biased region" description="Low complexity" evidence="16">
    <location>
        <begin position="1234"/>
        <end position="1243"/>
    </location>
</feature>
<keyword evidence="6 17" id="KW-1133">Transmembrane helix</keyword>
<keyword evidence="3" id="KW-1003">Cell membrane</keyword>
<dbReference type="SMART" id="SM00303">
    <property type="entry name" value="GPS"/>
    <property type="match status" value="1"/>
</dbReference>
<dbReference type="SUPFAM" id="SSF81321">
    <property type="entry name" value="Family A G protein-coupled receptor-like"/>
    <property type="match status" value="1"/>
</dbReference>
<feature type="signal peptide" evidence="18">
    <location>
        <begin position="1"/>
        <end position="33"/>
    </location>
</feature>
<dbReference type="Pfam" id="PF00354">
    <property type="entry name" value="Pentaxin"/>
    <property type="match status" value="1"/>
</dbReference>
<feature type="transmembrane region" description="Helical" evidence="17">
    <location>
        <begin position="1139"/>
        <end position="1161"/>
    </location>
</feature>
<dbReference type="InterPro" id="IPR001759">
    <property type="entry name" value="PTX_dom"/>
</dbReference>
<keyword evidence="5 18" id="KW-0732">Signal</keyword>
<feature type="compositionally biased region" description="Low complexity" evidence="16">
    <location>
        <begin position="1277"/>
        <end position="1288"/>
    </location>
</feature>
<dbReference type="GO" id="GO:0060347">
    <property type="term" value="P:heart trabecula formation"/>
    <property type="evidence" value="ECO:0007669"/>
    <property type="project" value="TreeGrafter"/>
</dbReference>
<dbReference type="Gene3D" id="1.20.1070.10">
    <property type="entry name" value="Rhodopsin 7-helix transmembrane proteins"/>
    <property type="match status" value="1"/>
</dbReference>
<dbReference type="InterPro" id="IPR035914">
    <property type="entry name" value="Sperma_CUB_dom_sf"/>
</dbReference>
<dbReference type="InterPro" id="IPR057244">
    <property type="entry name" value="GAIN_B"/>
</dbReference>
<dbReference type="Gene3D" id="2.60.120.200">
    <property type="match status" value="1"/>
</dbReference>
<dbReference type="FunCoup" id="A0A673W669">
    <property type="interactions" value="839"/>
</dbReference>
<keyword evidence="11" id="KW-0325">Glycoprotein</keyword>
<evidence type="ECO:0000256" key="5">
    <source>
        <dbReference type="ARBA" id="ARBA00022729"/>
    </source>
</evidence>
<evidence type="ECO:0000256" key="4">
    <source>
        <dbReference type="ARBA" id="ARBA00022692"/>
    </source>
</evidence>
<dbReference type="Ensembl" id="ENSSTUT00000004393.1">
    <property type="protein sequence ID" value="ENSSTUP00000004142.1"/>
    <property type="gene ID" value="ENSSTUG00000001999.1"/>
</dbReference>
<dbReference type="PROSITE" id="PS50221">
    <property type="entry name" value="GAIN_B"/>
    <property type="match status" value="1"/>
</dbReference>
<comment type="similarity">
    <text evidence="2">Belongs to the G-protein coupled receptor 2 family. Adhesion G-protein coupled receptor (ADGR) subfamily.</text>
</comment>
<evidence type="ECO:0000313" key="23">
    <source>
        <dbReference type="Ensembl" id="ENSSTUP00000004142.1"/>
    </source>
</evidence>
<feature type="transmembrane region" description="Helical" evidence="17">
    <location>
        <begin position="1167"/>
        <end position="1190"/>
    </location>
</feature>
<proteinExistence type="inferred from homology"/>
<sequence length="1328" mass="145904">MESFIRGGWWRWKFRNVLPVALLWMSLQRQVLSCSNSNCVVVLKDSQGAFTSPCYPQDYPSSQACKWTLQAPAGFIVQITFLDFELEEALGCIYDRIIVNTGNQDVKFCGLTANGLTLNSTGNVMEVSFNSDFSVQKKGFSVSYRQVAVALRNQKVTVSNGAGKVVQVSNSVTIPTLQQFTVCFEIAWPNQKSKETIFSYTRQEDSSGEEALSFGNNQNGVALVMSNETCLIDSILNASDFTSTMKQFCLTWASTTGKVTLYYNSNYRVKTCSNTIGRSVGAGGLFRLGSHSSFDGTIYNFRLWDYAMDMTQLVTLTCDAVGNVIDWDNSFWDIPSSLAQTDSALSCICFPHCIHLTTAAPSSGTSVPVYTSQTTSCASPGLGCPVQTTTTTTTAATTNVPTLPSTTTVTQTIIPSAAAATNTTLFYSTTNALTVSATTIVSNPATTNLPTTNNTARVSEATTTPPSSTNMSPTVMSTNIIKLEGLFYRISFVVNDKEAKLTESDVEKTVAQWLNQTFQNWTHVVYVDNFSIQPKSERRSASKQYTCQALLVYQTSTNVTLGEVAISTRVVGSSANIGNGLELESVAVQSVENCPEETPLHYIWPESRPTVTQYVPCFPNKDQNTSRTCVISPLNYTAFWGAPDLSNCTDIDSINVSAENAAEVADQLADITNNELSTDEVSKVVDKVKELVNVAKINTTLATTVLNIISNVMTSSVSALAVASERTLKTVDELVQKLEFDGPSVSITSKNLALGISTLNHGKFNGTSFSAFIQPNTTDLQIDFESNQLNPLAQVTLPATLLKNLTDAETAAISRINFMFFSKIGLFQDKQDGLSLNSYVVASSVGNYTISNLQDPVEIEILHLNYQPKPKPTCMFWDFTMKNGSGGWNSKGCRVSPMSNGNKTICLCDHLTHFGILMDISGSAAQIDEKNTKILTFITYIGCGISAIFSAVTLLTYIAFEKLRRDYPSKILMNLSTSLLFLNMVFLLDGWLASFEMEGLCVAVAVFLHFFLLTSFTWMGLESIHMYIALVKVFNTYIRRYILKFCIVGWGLPAAIVATVVAIDKNSYGKMEYGKGETGQGSSEFCWIRSHVVFYVTCVGYFCVIFLLNVAMFIVVMIQICGRNGKRSNRTLREEVLRNLRSVISLTFLLGMTWGFAFFAWGPVNLAFMYLFSIFNSLQGLFIFIFHCALKENVQKQWRRYLCCGRFRLADNSDWSKTATNNTKKVSSDTVGKSLSSSSFGSSTANWTSKAKATLNPFAKRNSNAGKGYSNQTNLKSVSSDGEASSSSSSIIPVHQVIDKVKGYCSARSDNFYKNIIMSDSFSHSTKF</sequence>
<dbReference type="Gene3D" id="2.60.220.50">
    <property type="match status" value="1"/>
</dbReference>
<evidence type="ECO:0000256" key="8">
    <source>
        <dbReference type="ARBA" id="ARBA00023136"/>
    </source>
</evidence>
<reference evidence="23" key="2">
    <citation type="submission" date="2025-08" db="UniProtKB">
        <authorList>
            <consortium name="Ensembl"/>
        </authorList>
    </citation>
    <scope>IDENTIFICATION</scope>
</reference>
<feature type="transmembrane region" description="Helical" evidence="17">
    <location>
        <begin position="1092"/>
        <end position="1118"/>
    </location>
</feature>
<dbReference type="GO" id="GO:0005886">
    <property type="term" value="C:plasma membrane"/>
    <property type="evidence" value="ECO:0007669"/>
    <property type="project" value="UniProtKB-SubCell"/>
</dbReference>
<feature type="domain" description="CUB" evidence="19">
    <location>
        <begin position="39"/>
        <end position="147"/>
    </location>
</feature>
<dbReference type="GO" id="GO:0007166">
    <property type="term" value="P:cell surface receptor signaling pathway"/>
    <property type="evidence" value="ECO:0007669"/>
    <property type="project" value="InterPro"/>
</dbReference>
<keyword evidence="4 17" id="KW-0812">Transmembrane</keyword>
<dbReference type="Pfam" id="PF25307">
    <property type="entry name" value="SEA_Gpr126"/>
    <property type="match status" value="1"/>
</dbReference>
<reference evidence="23" key="1">
    <citation type="submission" date="2021-04" db="EMBL/GenBank/DDBJ databases">
        <authorList>
            <consortium name="Wellcome Sanger Institute Data Sharing"/>
        </authorList>
    </citation>
    <scope>NUCLEOTIDE SEQUENCE [LARGE SCALE GENOMIC DNA]</scope>
</reference>
<dbReference type="InterPro" id="IPR017981">
    <property type="entry name" value="GPCR_2-like_7TM"/>
</dbReference>
<feature type="transmembrane region" description="Helical" evidence="17">
    <location>
        <begin position="1041"/>
        <end position="1063"/>
    </location>
</feature>
<dbReference type="PANTHER" id="PTHR12011">
    <property type="entry name" value="ADHESION G-PROTEIN COUPLED RECEPTOR"/>
    <property type="match status" value="1"/>
</dbReference>
<evidence type="ECO:0000256" key="18">
    <source>
        <dbReference type="SAM" id="SignalP"/>
    </source>
</evidence>
<evidence type="ECO:0000313" key="24">
    <source>
        <dbReference type="Proteomes" id="UP000472277"/>
    </source>
</evidence>
<evidence type="ECO:0000256" key="14">
    <source>
        <dbReference type="ARBA" id="ARBA00082039"/>
    </source>
</evidence>
<dbReference type="Pfam" id="PF00002">
    <property type="entry name" value="7tm_2"/>
    <property type="match status" value="1"/>
</dbReference>
<keyword evidence="10" id="KW-0675">Receptor</keyword>
<gene>
    <name evidence="23" type="primary">ADGRG6</name>
    <name evidence="23" type="synonym">LOC115192629</name>
</gene>
<evidence type="ECO:0000259" key="20">
    <source>
        <dbReference type="PROSITE" id="PS50221"/>
    </source>
</evidence>
<evidence type="ECO:0000256" key="16">
    <source>
        <dbReference type="SAM" id="MobiDB-lite"/>
    </source>
</evidence>
<dbReference type="PRINTS" id="PR00249">
    <property type="entry name" value="GPCRSECRETIN"/>
</dbReference>
<comment type="subcellular location">
    <subcellularLocation>
        <location evidence="1">Cell membrane</location>
        <topology evidence="1">Multi-pass membrane protein</topology>
    </subcellularLocation>
</comment>
<evidence type="ECO:0000256" key="2">
    <source>
        <dbReference type="ARBA" id="ARBA00007343"/>
    </source>
</evidence>
<protein>
    <recommendedName>
        <fullName evidence="13">Adhesion G-protein coupled receptor G6</fullName>
    </recommendedName>
    <alternativeName>
        <fullName evidence="14">G-protein coupled receptor 126</fullName>
    </alternativeName>
</protein>
<feature type="region of interest" description="Disordered" evidence="16">
    <location>
        <begin position="1219"/>
        <end position="1245"/>
    </location>
</feature>
<feature type="region of interest" description="Disordered" evidence="16">
    <location>
        <begin position="1263"/>
        <end position="1288"/>
    </location>
</feature>
<evidence type="ECO:0000259" key="21">
    <source>
        <dbReference type="PROSITE" id="PS50261"/>
    </source>
</evidence>
<dbReference type="PANTHER" id="PTHR12011:SF290">
    <property type="entry name" value="ADHESION G-PROTEIN COUPLED RECEPTOR G6"/>
    <property type="match status" value="1"/>
</dbReference>
<dbReference type="InterPro" id="IPR058857">
    <property type="entry name" value="GAIN_ADGRG2/6"/>
</dbReference>
<organism evidence="23 24">
    <name type="scientific">Salmo trutta</name>
    <name type="common">Brown trout</name>
    <dbReference type="NCBI Taxonomy" id="8032"/>
    <lineage>
        <taxon>Eukaryota</taxon>
        <taxon>Metazoa</taxon>
        <taxon>Chordata</taxon>
        <taxon>Craniata</taxon>
        <taxon>Vertebrata</taxon>
        <taxon>Euteleostomi</taxon>
        <taxon>Actinopterygii</taxon>
        <taxon>Neopterygii</taxon>
        <taxon>Teleostei</taxon>
        <taxon>Protacanthopterygii</taxon>
        <taxon>Salmoniformes</taxon>
        <taxon>Salmonidae</taxon>
        <taxon>Salmoninae</taxon>
        <taxon>Salmo</taxon>
    </lineage>
</organism>
<comment type="caution">
    <text evidence="15">Lacks conserved residue(s) required for the propagation of feature annotation.</text>
</comment>
<keyword evidence="24" id="KW-1185">Reference proteome</keyword>
<dbReference type="SUPFAM" id="SSF49899">
    <property type="entry name" value="Concanavalin A-like lectins/glucanases"/>
    <property type="match status" value="1"/>
</dbReference>
<evidence type="ECO:0000259" key="22">
    <source>
        <dbReference type="PROSITE" id="PS51828"/>
    </source>
</evidence>
<dbReference type="InParanoid" id="A0A673W669"/>
<dbReference type="Pfam" id="PF00431">
    <property type="entry name" value="CUB"/>
    <property type="match status" value="1"/>
</dbReference>
<reference evidence="23" key="3">
    <citation type="submission" date="2025-09" db="UniProtKB">
        <authorList>
            <consortium name="Ensembl"/>
        </authorList>
    </citation>
    <scope>IDENTIFICATION</scope>
</reference>
<keyword evidence="7" id="KW-0297">G-protein coupled receptor</keyword>
<dbReference type="Pfam" id="PF26574">
    <property type="entry name" value="GAIN_ADGRG2"/>
    <property type="match status" value="1"/>
</dbReference>
<dbReference type="Gene3D" id="2.60.120.290">
    <property type="entry name" value="Spermadhesin, CUB domain"/>
    <property type="match status" value="1"/>
</dbReference>
<dbReference type="Gene3D" id="4.10.1240.10">
    <property type="entry name" value="GPCR, family 2, extracellular hormone receptor domain"/>
    <property type="match status" value="1"/>
</dbReference>
<feature type="compositionally biased region" description="Polar residues" evidence="16">
    <location>
        <begin position="1219"/>
        <end position="1233"/>
    </location>
</feature>
<dbReference type="InterPro" id="IPR000203">
    <property type="entry name" value="GPS"/>
</dbReference>
<dbReference type="GO" id="GO:0043236">
    <property type="term" value="F:laminin binding"/>
    <property type="evidence" value="ECO:0007669"/>
    <property type="project" value="TreeGrafter"/>
</dbReference>
<evidence type="ECO:0000256" key="13">
    <source>
        <dbReference type="ARBA" id="ARBA00069922"/>
    </source>
</evidence>
<keyword evidence="8 17" id="KW-0472">Membrane</keyword>
<feature type="domain" description="G-protein coupled receptors family 2 profile 2" evidence="21">
    <location>
        <begin position="935"/>
        <end position="1191"/>
    </location>
</feature>
<dbReference type="GO" id="GO:0004930">
    <property type="term" value="F:G protein-coupled receptor activity"/>
    <property type="evidence" value="ECO:0007669"/>
    <property type="project" value="UniProtKB-KW"/>
</dbReference>
<dbReference type="FunFam" id="1.20.1070.10:FF:000052">
    <property type="entry name" value="Adhesion G-protein coupled receptor G6"/>
    <property type="match status" value="1"/>
</dbReference>
<dbReference type="SUPFAM" id="SSF49854">
    <property type="entry name" value="Spermadhesin, CUB domain"/>
    <property type="match status" value="1"/>
</dbReference>
<dbReference type="CDD" id="cd15996">
    <property type="entry name" value="7tmB2_GPR126"/>
    <property type="match status" value="1"/>
</dbReference>